<protein>
    <submittedName>
        <fullName evidence="1">Uncharacterized protein</fullName>
    </submittedName>
</protein>
<gene>
    <name evidence="1" type="ORF">HPB50_013841</name>
</gene>
<organism evidence="1 2">
    <name type="scientific">Hyalomma asiaticum</name>
    <name type="common">Tick</name>
    <dbReference type="NCBI Taxonomy" id="266040"/>
    <lineage>
        <taxon>Eukaryota</taxon>
        <taxon>Metazoa</taxon>
        <taxon>Ecdysozoa</taxon>
        <taxon>Arthropoda</taxon>
        <taxon>Chelicerata</taxon>
        <taxon>Arachnida</taxon>
        <taxon>Acari</taxon>
        <taxon>Parasitiformes</taxon>
        <taxon>Ixodida</taxon>
        <taxon>Ixodoidea</taxon>
        <taxon>Ixodidae</taxon>
        <taxon>Hyalomminae</taxon>
        <taxon>Hyalomma</taxon>
    </lineage>
</organism>
<proteinExistence type="predicted"/>
<reference evidence="1" key="1">
    <citation type="submission" date="2020-05" db="EMBL/GenBank/DDBJ databases">
        <title>Large-scale comparative analyses of tick genomes elucidate their genetic diversity and vector capacities.</title>
        <authorList>
            <person name="Jia N."/>
            <person name="Wang J."/>
            <person name="Shi W."/>
            <person name="Du L."/>
            <person name="Sun Y."/>
            <person name="Zhan W."/>
            <person name="Jiang J."/>
            <person name="Wang Q."/>
            <person name="Zhang B."/>
            <person name="Ji P."/>
            <person name="Sakyi L.B."/>
            <person name="Cui X."/>
            <person name="Yuan T."/>
            <person name="Jiang B."/>
            <person name="Yang W."/>
            <person name="Lam T.T.-Y."/>
            <person name="Chang Q."/>
            <person name="Ding S."/>
            <person name="Wang X."/>
            <person name="Zhu J."/>
            <person name="Ruan X."/>
            <person name="Zhao L."/>
            <person name="Wei J."/>
            <person name="Que T."/>
            <person name="Du C."/>
            <person name="Cheng J."/>
            <person name="Dai P."/>
            <person name="Han X."/>
            <person name="Huang E."/>
            <person name="Gao Y."/>
            <person name="Liu J."/>
            <person name="Shao H."/>
            <person name="Ye R."/>
            <person name="Li L."/>
            <person name="Wei W."/>
            <person name="Wang X."/>
            <person name="Wang C."/>
            <person name="Yang T."/>
            <person name="Huo Q."/>
            <person name="Li W."/>
            <person name="Guo W."/>
            <person name="Chen H."/>
            <person name="Zhou L."/>
            <person name="Ni X."/>
            <person name="Tian J."/>
            <person name="Zhou Y."/>
            <person name="Sheng Y."/>
            <person name="Liu T."/>
            <person name="Pan Y."/>
            <person name="Xia L."/>
            <person name="Li J."/>
            <person name="Zhao F."/>
            <person name="Cao W."/>
        </authorList>
    </citation>
    <scope>NUCLEOTIDE SEQUENCE</scope>
    <source>
        <strain evidence="1">Hyas-2018</strain>
    </source>
</reference>
<dbReference type="EMBL" id="CM023485">
    <property type="protein sequence ID" value="KAH6930449.1"/>
    <property type="molecule type" value="Genomic_DNA"/>
</dbReference>
<keyword evidence="2" id="KW-1185">Reference proteome</keyword>
<accession>A0ACB7S972</accession>
<dbReference type="Proteomes" id="UP000821845">
    <property type="component" value="Chromosome 5"/>
</dbReference>
<comment type="caution">
    <text evidence="1">The sequence shown here is derived from an EMBL/GenBank/DDBJ whole genome shotgun (WGS) entry which is preliminary data.</text>
</comment>
<sequence>MKQREKSADKNSNRTSHRTRSDCTGKTNSKSSNVDGTSVQTLSSRNYPQPATFCCLLNRYREKTPHHQAGRKPGPSQGQGPDPALLTPKSESLTQT</sequence>
<evidence type="ECO:0000313" key="1">
    <source>
        <dbReference type="EMBL" id="KAH6930449.1"/>
    </source>
</evidence>
<evidence type="ECO:0000313" key="2">
    <source>
        <dbReference type="Proteomes" id="UP000821845"/>
    </source>
</evidence>
<name>A0ACB7S972_HYAAI</name>